<dbReference type="SUPFAM" id="SSF50998">
    <property type="entry name" value="Quinoprotein alcohol dehydrogenase-like"/>
    <property type="match status" value="1"/>
</dbReference>
<feature type="region of interest" description="Disordered" evidence="1">
    <location>
        <begin position="695"/>
        <end position="715"/>
    </location>
</feature>
<dbReference type="KEGG" id="haxz:M0R88_00275"/>
<dbReference type="InterPro" id="IPR015943">
    <property type="entry name" value="WD40/YVTN_repeat-like_dom_sf"/>
</dbReference>
<proteinExistence type="predicted"/>
<name>A0A8U0IIN6_9EURY</name>
<dbReference type="EMBL" id="CP096658">
    <property type="protein sequence ID" value="UPW00555.1"/>
    <property type="molecule type" value="Genomic_DNA"/>
</dbReference>
<sequence length="740" mass="80022">MKKSVFLAVVLLSSMAVPVGTSAGQPADHRVRAGTVDDVREPTQTEWNVTVNETESIPNRLDSSNGFVFVGGASFPSSGPTISPAVHVLVGNNTTNLAASKVVADAEWTEKSPKRFDGRAVGDTLVVRYGRTISAVAKRGGTWKEFDLGTLDGQFEKMFATDSAVFVVSRAGIRKYGVGTKPTELARYDTEYELRSASYTDGTITFETLDDTECQAEGASGCFGGIGDGSRYGALDTDLNERWTKFVADDSVTTEQVGDLLLTRAGNESTFYARDVATGEPAWTWEAPNNDYFAERMHGDVEFWSSHSRAFVVDSDTGKERWSYHSDNVRYESSTRLLQYVDGEYVLRNYSTGEVLARHSGPAGKSKWNHVATMGGGAYLSFTVDPAPTRVFVNTTTGETVATFDPPKRIAAAYEKAKEMPNEVSYLTYTAGTMGPPGSFYMKVGIRGETGTRDLHKESVFIRPTGHEWFEIEAAPSNQKLNIKTPIVQTDGVLLYSAGGQKVDVDGVNRSESVHVRDLNGTYLGQATFYRTDLGKPMSESKEIPGRSLENQYNEKLTRDKYQVEMAANGPTGEVLYIEPYGIDGDERKVLRFVIGDVSPENVTGSVEVTCHDGGPRAVLTNPTSIPLVYSVGGTDEVTLGADESRTIELSGDGEYTFAVTTTSGDPVQLDLTASGDNSVRDGDTVVTNCGRETEQAMADETRSADDAPETGGSVPGFTPLSSVLALLAVVCLRHAVGKR</sequence>
<keyword evidence="3" id="KW-1185">Reference proteome</keyword>
<dbReference type="Gene3D" id="2.130.10.10">
    <property type="entry name" value="YVTN repeat-like/Quinoprotein amine dehydrogenase"/>
    <property type="match status" value="1"/>
</dbReference>
<organism evidence="2 3">
    <name type="scientific">Halorussus gelatinilyticus</name>
    <dbReference type="NCBI Taxonomy" id="2937524"/>
    <lineage>
        <taxon>Archaea</taxon>
        <taxon>Methanobacteriati</taxon>
        <taxon>Methanobacteriota</taxon>
        <taxon>Stenosarchaea group</taxon>
        <taxon>Halobacteria</taxon>
        <taxon>Halobacteriales</taxon>
        <taxon>Haladaptataceae</taxon>
        <taxon>Halorussus</taxon>
    </lineage>
</organism>
<accession>A0A8U0IIN6</accession>
<reference evidence="2" key="1">
    <citation type="submission" date="2022-04" db="EMBL/GenBank/DDBJ databases">
        <title>Diverse halophilic archaea isolated from saline environments.</title>
        <authorList>
            <person name="Cui H.-L."/>
        </authorList>
    </citation>
    <scope>NUCLEOTIDE SEQUENCE</scope>
    <source>
        <strain evidence="2">XZYJT40</strain>
    </source>
</reference>
<dbReference type="Proteomes" id="UP000830434">
    <property type="component" value="Chromosome"/>
</dbReference>
<evidence type="ECO:0000256" key="1">
    <source>
        <dbReference type="SAM" id="MobiDB-lite"/>
    </source>
</evidence>
<dbReference type="RefSeq" id="WP_248654966.1">
    <property type="nucleotide sequence ID" value="NZ_CP096658.1"/>
</dbReference>
<feature type="compositionally biased region" description="Basic and acidic residues" evidence="1">
    <location>
        <begin position="695"/>
        <end position="706"/>
    </location>
</feature>
<evidence type="ECO:0008006" key="4">
    <source>
        <dbReference type="Google" id="ProtNLM"/>
    </source>
</evidence>
<gene>
    <name evidence="2" type="ORF">M0R88_00275</name>
</gene>
<dbReference type="AlphaFoldDB" id="A0A8U0IIN6"/>
<dbReference type="GeneID" id="72188244"/>
<dbReference type="InterPro" id="IPR011047">
    <property type="entry name" value="Quinoprotein_ADH-like_sf"/>
</dbReference>
<protein>
    <recommendedName>
        <fullName evidence="4">PQQ-binding-like beta-propeller repeat protein</fullName>
    </recommendedName>
</protein>
<evidence type="ECO:0000313" key="2">
    <source>
        <dbReference type="EMBL" id="UPW00555.1"/>
    </source>
</evidence>
<evidence type="ECO:0000313" key="3">
    <source>
        <dbReference type="Proteomes" id="UP000830434"/>
    </source>
</evidence>